<dbReference type="Proteomes" id="UP000719412">
    <property type="component" value="Unassembled WGS sequence"/>
</dbReference>
<evidence type="ECO:0000256" key="1">
    <source>
        <dbReference type="SAM" id="MobiDB-lite"/>
    </source>
</evidence>
<reference evidence="2" key="1">
    <citation type="journal article" date="2020" name="J Insects Food Feed">
        <title>The yellow mealworm (Tenebrio molitor) genome: a resource for the emerging insects as food and feed industry.</title>
        <authorList>
            <person name="Eriksson T."/>
            <person name="Andere A."/>
            <person name="Kelstrup H."/>
            <person name="Emery V."/>
            <person name="Picard C."/>
        </authorList>
    </citation>
    <scope>NUCLEOTIDE SEQUENCE</scope>
    <source>
        <strain evidence="2">Stoneville</strain>
        <tissue evidence="2">Whole head</tissue>
    </source>
</reference>
<accession>A0A8J6L7K7</accession>
<dbReference type="AlphaFoldDB" id="A0A8J6L7K7"/>
<organism evidence="2 3">
    <name type="scientific">Tenebrio molitor</name>
    <name type="common">Yellow mealworm beetle</name>
    <dbReference type="NCBI Taxonomy" id="7067"/>
    <lineage>
        <taxon>Eukaryota</taxon>
        <taxon>Metazoa</taxon>
        <taxon>Ecdysozoa</taxon>
        <taxon>Arthropoda</taxon>
        <taxon>Hexapoda</taxon>
        <taxon>Insecta</taxon>
        <taxon>Pterygota</taxon>
        <taxon>Neoptera</taxon>
        <taxon>Endopterygota</taxon>
        <taxon>Coleoptera</taxon>
        <taxon>Polyphaga</taxon>
        <taxon>Cucujiformia</taxon>
        <taxon>Tenebrionidae</taxon>
        <taxon>Tenebrio</taxon>
    </lineage>
</organism>
<comment type="caution">
    <text evidence="2">The sequence shown here is derived from an EMBL/GenBank/DDBJ whole genome shotgun (WGS) entry which is preliminary data.</text>
</comment>
<keyword evidence="3" id="KW-1185">Reference proteome</keyword>
<evidence type="ECO:0000313" key="3">
    <source>
        <dbReference type="Proteomes" id="UP000719412"/>
    </source>
</evidence>
<proteinExistence type="predicted"/>
<gene>
    <name evidence="2" type="ORF">GEV33_012021</name>
</gene>
<reference evidence="2" key="2">
    <citation type="submission" date="2021-08" db="EMBL/GenBank/DDBJ databases">
        <authorList>
            <person name="Eriksson T."/>
        </authorList>
    </citation>
    <scope>NUCLEOTIDE SEQUENCE</scope>
    <source>
        <strain evidence="2">Stoneville</strain>
        <tissue evidence="2">Whole head</tissue>
    </source>
</reference>
<dbReference type="EMBL" id="JABDTM020027270">
    <property type="protein sequence ID" value="KAH0810770.1"/>
    <property type="molecule type" value="Genomic_DNA"/>
</dbReference>
<feature type="compositionally biased region" description="Basic and acidic residues" evidence="1">
    <location>
        <begin position="185"/>
        <end position="196"/>
    </location>
</feature>
<protein>
    <submittedName>
        <fullName evidence="2">Uncharacterized protein</fullName>
    </submittedName>
</protein>
<feature type="region of interest" description="Disordered" evidence="1">
    <location>
        <begin position="182"/>
        <end position="211"/>
    </location>
</feature>
<evidence type="ECO:0000313" key="2">
    <source>
        <dbReference type="EMBL" id="KAH0810770.1"/>
    </source>
</evidence>
<name>A0A8J6L7K7_TENMO</name>
<sequence length="211" mass="25078">MLDENVLKLYRLWEEFFVDETIDETHKEPNFDRTDNEFIDEFLSSIPVITEEEYTKMKDESNNNNILMNETEDMNIISEEIKLSLTDNLPEVTTEDIEKVPIADDEFETNFTRDSYLSTSELINDAESKLKETLTCPPSPPKIIIHRVENLQLPSIRTFLHYPEAPKRKGREIEKMPFVITSENWQRKTREKEEKRIRSKKKKRIGNDKDY</sequence>